<dbReference type="EMBL" id="PVBR01000006">
    <property type="protein sequence ID" value="PRD43631.1"/>
    <property type="molecule type" value="Genomic_DNA"/>
</dbReference>
<dbReference type="AlphaFoldDB" id="A0A2S9ISZ0"/>
<evidence type="ECO:0000313" key="2">
    <source>
        <dbReference type="Proteomes" id="UP000239434"/>
    </source>
</evidence>
<dbReference type="CDD" id="cd00586">
    <property type="entry name" value="4HBT"/>
    <property type="match status" value="1"/>
</dbReference>
<dbReference type="Gene3D" id="3.10.129.10">
    <property type="entry name" value="Hotdog Thioesterase"/>
    <property type="match status" value="1"/>
</dbReference>
<name>A0A2S9ISZ0_9HYPH</name>
<organism evidence="1 2">
    <name type="scientific">Phyllobacterium phragmitis</name>
    <dbReference type="NCBI Taxonomy" id="2670329"/>
    <lineage>
        <taxon>Bacteria</taxon>
        <taxon>Pseudomonadati</taxon>
        <taxon>Pseudomonadota</taxon>
        <taxon>Alphaproteobacteria</taxon>
        <taxon>Hyphomicrobiales</taxon>
        <taxon>Phyllobacteriaceae</taxon>
        <taxon>Phyllobacterium</taxon>
    </lineage>
</organism>
<dbReference type="SUPFAM" id="SSF54637">
    <property type="entry name" value="Thioesterase/thiol ester dehydrase-isomerase"/>
    <property type="match status" value="1"/>
</dbReference>
<dbReference type="Pfam" id="PF13279">
    <property type="entry name" value="4HBT_2"/>
    <property type="match status" value="1"/>
</dbReference>
<dbReference type="InterPro" id="IPR029069">
    <property type="entry name" value="HotDog_dom_sf"/>
</dbReference>
<dbReference type="RefSeq" id="WP_105741844.1">
    <property type="nucleotide sequence ID" value="NZ_PVBR01000006.1"/>
</dbReference>
<keyword evidence="2" id="KW-1185">Reference proteome</keyword>
<gene>
    <name evidence="1" type="ORF">C5748_10275</name>
</gene>
<evidence type="ECO:0000313" key="1">
    <source>
        <dbReference type="EMBL" id="PRD43631.1"/>
    </source>
</evidence>
<proteinExistence type="predicted"/>
<dbReference type="Proteomes" id="UP000239434">
    <property type="component" value="Unassembled WGS sequence"/>
</dbReference>
<evidence type="ECO:0008006" key="3">
    <source>
        <dbReference type="Google" id="ProtNLM"/>
    </source>
</evidence>
<protein>
    <recommendedName>
        <fullName evidence="3">Acyl-CoA thioesterase</fullName>
    </recommendedName>
</protein>
<comment type="caution">
    <text evidence="1">The sequence shown here is derived from an EMBL/GenBank/DDBJ whole genome shotgun (WGS) entry which is preliminary data.</text>
</comment>
<accession>A0A2S9ISZ0</accession>
<sequence>MTSLPAAPLAEQLSELPLGRRPAEFWSAKTIFRHGQCDPAGIVYTPKFFDVFNRTIEKWFSESLALDYYEILGTRRIGLGYVTVSAEFFIPCKMGEEIEVFVRVVKIGNKSYTLMLHGMKGGKEALRGHFVTVTTSLDTHSSIQIPSDIRQALVAYGEKTNI</sequence>
<reference evidence="1 2" key="1">
    <citation type="submission" date="2018-02" db="EMBL/GenBank/DDBJ databases">
        <title>The draft genome of Phyllobacterium sp. 1N-3.</title>
        <authorList>
            <person name="Liu L."/>
            <person name="Li L."/>
            <person name="Zhang X."/>
            <person name="Wang T."/>
            <person name="Liang L."/>
        </authorList>
    </citation>
    <scope>NUCLEOTIDE SEQUENCE [LARGE SCALE GENOMIC DNA]</scope>
    <source>
        <strain evidence="1 2">1N-3</strain>
    </source>
</reference>